<reference evidence="2" key="1">
    <citation type="journal article" date="2022" name="Mol. Ecol. Resour.">
        <title>The genomes of chicory, endive, great burdock and yacon provide insights into Asteraceae palaeo-polyploidization history and plant inulin production.</title>
        <authorList>
            <person name="Fan W."/>
            <person name="Wang S."/>
            <person name="Wang H."/>
            <person name="Wang A."/>
            <person name="Jiang F."/>
            <person name="Liu H."/>
            <person name="Zhao H."/>
            <person name="Xu D."/>
            <person name="Zhang Y."/>
        </authorList>
    </citation>
    <scope>NUCLEOTIDE SEQUENCE [LARGE SCALE GENOMIC DNA]</scope>
    <source>
        <strain evidence="2">cv. Yunnan</strain>
    </source>
</reference>
<keyword evidence="2" id="KW-1185">Reference proteome</keyword>
<dbReference type="Proteomes" id="UP001056120">
    <property type="component" value="Linkage Group LG01"/>
</dbReference>
<proteinExistence type="predicted"/>
<evidence type="ECO:0000313" key="2">
    <source>
        <dbReference type="Proteomes" id="UP001056120"/>
    </source>
</evidence>
<organism evidence="1 2">
    <name type="scientific">Smallanthus sonchifolius</name>
    <dbReference type="NCBI Taxonomy" id="185202"/>
    <lineage>
        <taxon>Eukaryota</taxon>
        <taxon>Viridiplantae</taxon>
        <taxon>Streptophyta</taxon>
        <taxon>Embryophyta</taxon>
        <taxon>Tracheophyta</taxon>
        <taxon>Spermatophyta</taxon>
        <taxon>Magnoliopsida</taxon>
        <taxon>eudicotyledons</taxon>
        <taxon>Gunneridae</taxon>
        <taxon>Pentapetalae</taxon>
        <taxon>asterids</taxon>
        <taxon>campanulids</taxon>
        <taxon>Asterales</taxon>
        <taxon>Asteraceae</taxon>
        <taxon>Asteroideae</taxon>
        <taxon>Heliantheae alliance</taxon>
        <taxon>Millerieae</taxon>
        <taxon>Smallanthus</taxon>
    </lineage>
</organism>
<gene>
    <name evidence="1" type="ORF">L1987_03771</name>
</gene>
<name>A0ACB9KBQ7_9ASTR</name>
<reference evidence="1 2" key="2">
    <citation type="journal article" date="2022" name="Mol. Ecol. Resour.">
        <title>The genomes of chicory, endive, great burdock and yacon provide insights into Asteraceae paleo-polyploidization history and plant inulin production.</title>
        <authorList>
            <person name="Fan W."/>
            <person name="Wang S."/>
            <person name="Wang H."/>
            <person name="Wang A."/>
            <person name="Jiang F."/>
            <person name="Liu H."/>
            <person name="Zhao H."/>
            <person name="Xu D."/>
            <person name="Zhang Y."/>
        </authorList>
    </citation>
    <scope>NUCLEOTIDE SEQUENCE [LARGE SCALE GENOMIC DNA]</scope>
    <source>
        <strain evidence="2">cv. Yunnan</strain>
        <tissue evidence="1">Leaves</tissue>
    </source>
</reference>
<protein>
    <submittedName>
        <fullName evidence="1">Uncharacterized protein</fullName>
    </submittedName>
</protein>
<accession>A0ACB9KBQ7</accession>
<evidence type="ECO:0000313" key="1">
    <source>
        <dbReference type="EMBL" id="KAI3829644.1"/>
    </source>
</evidence>
<dbReference type="EMBL" id="CM042018">
    <property type="protein sequence ID" value="KAI3829644.1"/>
    <property type="molecule type" value="Genomic_DNA"/>
</dbReference>
<comment type="caution">
    <text evidence="1">The sequence shown here is derived from an EMBL/GenBank/DDBJ whole genome shotgun (WGS) entry which is preliminary data.</text>
</comment>
<sequence>MKTLKIVPSVSKVDSLFTLSYSPYSNLLFLVLLTFHQTNTYPHAGGWSRGETPSARGETHSVTCFADHLFKVQEIRPIFPSPSSSLACPSSTAPKLEPQGDKFCSNIWRHPNQKSRLNDSEKQSNGNIVVTPEFLRQNRHQILALLQEEEKERQLKEIRTRLEFGDDDDDDSPKKGGDEKDKTNDNEAVRQETTKRKLDFEDDYSKPYRPSTARSRSKFINKIAEFTFPPKLKMPSNVGKYDGLGDPDDHLAIFIGAAEVEQWSIPVWCHMFMQTLTGAARVWFDSLPVGEIGSFEQLEDSFLKNFSQQRRSIKDPTELHNIKRADNESVGDFIPRFVRESMQVKGAGEDIRISAFIHGVRSEQLVERFHENRPKTVEEMLERAKAFVRGRKASDQLKDRTQKKTTTWDIPRRQTPQKTWDKPHFQPRFQQRSAPFQPRFAPPPRHNAGLTVSLPPLTKTPSEILATENVHFVKPAPMRPGPKKATDKYCEFHKDNRHTTDECFSLRRQIESAIKTGKLAHLLKELKATPQSSGKRKEILMEISFPPIKGGDFASSALHVTADIAGHQVRRVYVDTGSASEIMYERCFMQLDEEVRKGLVTQVHRLTGFSGEVVQPLGKIQLQVTMGNEIGSRTVPMTFLIVRSQSSHNVILGRPGLCALGAVISTVHGAIKFPTPTGVVTLYSTKECKSVKVTTAMVPKVTSKQEEGAQEEWTLNPEFPEQKITVGNQLEEKTKKMLRQFLLSNLDVFAWQPSDMVGVPRDTAEHRLNAYKSREPVAQKRRHVGPERNQAVLAEVEKLLYAGIVREVKYQTWVANPVMVKKGDGTWRMCIDFKDLNAACPKDCYPLPEIDSKVDALAGFPLKCFLDAYKGYWQVQMAKEDEDKTAFYTSAGIFCFTKMPFGLKNAGATYQRLMDAAFSKQIGKNLEVYVDDLVVKSKNEEGLMHDIGETFKTLRSVNMKLNPKKCSFGAEQGKFLGVVVTKDGFQANPEKVKAVLQMSSPRSVKDVQTLNGRIVALNRFLSKHAERTLPFMVTLRNCLGKKNFVWSQEAEKAFEEMKKYLSELLTLTAPVPKENLTMYLSTGVAAVSAVLMTERGGVQTPIYFISRALKDPETRYSPMEKLVLSLVHASRRLRRYFQAHNIEVQTEHPIQQVLRRPEISGRLAKWAIELGAFELKYRPRSAMKGQVVADFLVEIPKEESMSKEVTQGNQEVKGDSIWSLHTDGASNDEGSGAGLILVGPDQVELTYALRLDFKSSNNEAEYEALLAGLRLAQKMGVQKLHAHVDSMLVANQINGSYDAKEESMKRYLEKAQAIIKLFDECKVIHIPRSKNKKADALSKLASVTFTHLAKEVRVEVLESPSIADAEINTITGEENPTWMTPIIQFLTNGTLPEDRAEARKIRTKALQYEMEQGHLYRRSYLGPLLRCLDEEEANYVIREIHFGICGIHAGPRMVVAKAMGAGYYWPGMHKSAVEEIQKCESCQKHAPMCHRPPNEMVPVTAAWPFQKWAIDIVGPFPEAPGKTKFLIVAIDYFTKWVEAKALASITVIQVKKFVWECIVCRFGLPLFILTDNGKQFADNPFKQWCMDMKMQQIFTSVAHPQGNGQVERANRSIVEGIKTRLGNEGRNWLEELPHVLWAHRTMPKTSNGESPFSLTYGTEAVIPAEIIMPTRRVLQVNEIDNDSELRLNLNLLEERRMIAAIREAKYKREVERYYNSRVQKRLFKEGEYVLRSNEASRAEDQGKLGPRWEGPYQVKEVGRNGSYKLARLDGSDVPRTWNGAQLRKCYM</sequence>